<dbReference type="AlphaFoldDB" id="A0A8S4A5H4"/>
<dbReference type="Proteomes" id="UP000678393">
    <property type="component" value="Unassembled WGS sequence"/>
</dbReference>
<dbReference type="Pfam" id="PF01593">
    <property type="entry name" value="Amino_oxidase"/>
    <property type="match status" value="1"/>
</dbReference>
<evidence type="ECO:0000313" key="3">
    <source>
        <dbReference type="Proteomes" id="UP000678393"/>
    </source>
</evidence>
<dbReference type="EMBL" id="CAJHNH020008201">
    <property type="protein sequence ID" value="CAG5135335.1"/>
    <property type="molecule type" value="Genomic_DNA"/>
</dbReference>
<proteinExistence type="predicted"/>
<feature type="domain" description="Amine oxidase" evidence="1">
    <location>
        <begin position="114"/>
        <end position="350"/>
    </location>
</feature>
<dbReference type="GO" id="GO:0005576">
    <property type="term" value="C:extracellular region"/>
    <property type="evidence" value="ECO:0007669"/>
    <property type="project" value="TreeGrafter"/>
</dbReference>
<dbReference type="GO" id="GO:0016651">
    <property type="term" value="F:oxidoreductase activity, acting on NAD(P)H"/>
    <property type="evidence" value="ECO:0007669"/>
    <property type="project" value="InterPro"/>
</dbReference>
<evidence type="ECO:0000313" key="2">
    <source>
        <dbReference type="EMBL" id="CAG5135335.1"/>
    </source>
</evidence>
<protein>
    <recommendedName>
        <fullName evidence="1">Amine oxidase domain-containing protein</fullName>
    </recommendedName>
</protein>
<dbReference type="Gene3D" id="3.50.50.60">
    <property type="entry name" value="FAD/NAD(P)-binding domain"/>
    <property type="match status" value="1"/>
</dbReference>
<dbReference type="OrthoDB" id="2161133at2759"/>
<organism evidence="2 3">
    <name type="scientific">Candidula unifasciata</name>
    <dbReference type="NCBI Taxonomy" id="100452"/>
    <lineage>
        <taxon>Eukaryota</taxon>
        <taxon>Metazoa</taxon>
        <taxon>Spiralia</taxon>
        <taxon>Lophotrochozoa</taxon>
        <taxon>Mollusca</taxon>
        <taxon>Gastropoda</taxon>
        <taxon>Heterobranchia</taxon>
        <taxon>Euthyneura</taxon>
        <taxon>Panpulmonata</taxon>
        <taxon>Eupulmonata</taxon>
        <taxon>Stylommatophora</taxon>
        <taxon>Helicina</taxon>
        <taxon>Helicoidea</taxon>
        <taxon>Geomitridae</taxon>
        <taxon>Candidula</taxon>
    </lineage>
</organism>
<reference evidence="2" key="1">
    <citation type="submission" date="2021-04" db="EMBL/GenBank/DDBJ databases">
        <authorList>
            <consortium name="Molecular Ecology Group"/>
        </authorList>
    </citation>
    <scope>NUCLEOTIDE SEQUENCE</scope>
</reference>
<dbReference type="Gene3D" id="3.90.660.10">
    <property type="match status" value="1"/>
</dbReference>
<sequence length="362" mass="39741">MSKLLIVGTGIKGAASAALLRQHMPPNKSVFMWDKARGPGGGNYIHYFVPTGGRMSTKRCAENPAITADLGAQYITLSKEYSSKRQSLYSELQSQGILKPMQGKVEGPNNFDLPGAQHFVTPDGSSSLVKYFLQKSGAYIKYQHQVSEISFENGSPVSVTTHEDITEDFDIVVLTLPVPQMLQLRGSLHDYVGNHPDVKKKLLDVTYSSRYALALFFPPQTDLKYPWCVKYVSDNPCVRYIAIDQARRGEVSPSQGLSLVVHTSVPYGLAHLEDDLNSVRDEILSHLSGILPELPTPLSVVPHRWRYSQVHQAYEGTPGCVVLSRDPLIILAGDAFSKSTFDGCIDSAEAVLKAVMNQLGSS</sequence>
<dbReference type="SUPFAM" id="SSF51905">
    <property type="entry name" value="FAD/NAD(P)-binding domain"/>
    <property type="match status" value="1"/>
</dbReference>
<dbReference type="InterPro" id="IPR040174">
    <property type="entry name" value="RNLS"/>
</dbReference>
<dbReference type="InterPro" id="IPR036188">
    <property type="entry name" value="FAD/NAD-bd_sf"/>
</dbReference>
<dbReference type="PANTHER" id="PTHR23357">
    <property type="entry name" value="RENALASE"/>
    <property type="match status" value="1"/>
</dbReference>
<dbReference type="InterPro" id="IPR002937">
    <property type="entry name" value="Amino_oxidase"/>
</dbReference>
<name>A0A8S4A5H4_9EUPU</name>
<gene>
    <name evidence="2" type="ORF">CUNI_LOCUS20893</name>
</gene>
<evidence type="ECO:0000259" key="1">
    <source>
        <dbReference type="Pfam" id="PF01593"/>
    </source>
</evidence>
<dbReference type="PANTHER" id="PTHR23357:SF1">
    <property type="entry name" value="RENALASE"/>
    <property type="match status" value="1"/>
</dbReference>
<dbReference type="Pfam" id="PF13450">
    <property type="entry name" value="NAD_binding_8"/>
    <property type="match status" value="1"/>
</dbReference>
<accession>A0A8S4A5H4</accession>
<comment type="caution">
    <text evidence="2">The sequence shown here is derived from an EMBL/GenBank/DDBJ whole genome shotgun (WGS) entry which is preliminary data.</text>
</comment>
<keyword evidence="3" id="KW-1185">Reference proteome</keyword>